<keyword evidence="1" id="KW-0472">Membrane</keyword>
<keyword evidence="4" id="KW-1185">Reference proteome</keyword>
<dbReference type="InterPro" id="IPR021994">
    <property type="entry name" value="DUF3592"/>
</dbReference>
<evidence type="ECO:0000313" key="3">
    <source>
        <dbReference type="EMBL" id="MFC3985088.1"/>
    </source>
</evidence>
<dbReference type="EMBL" id="JBHSBC010000039">
    <property type="protein sequence ID" value="MFC3985088.1"/>
    <property type="molecule type" value="Genomic_DNA"/>
</dbReference>
<evidence type="ECO:0000256" key="1">
    <source>
        <dbReference type="SAM" id="Phobius"/>
    </source>
</evidence>
<accession>A0ABV8FCQ4</accession>
<evidence type="ECO:0000313" key="4">
    <source>
        <dbReference type="Proteomes" id="UP001595698"/>
    </source>
</evidence>
<sequence>MPLVGIVFGAVFIGTSVRTITVGRWLRRHGARVPGVVVRLRRSGGHHRGVYYPTLRFQTVQGFVVETESDLGFNPSPVRPGQQVMVVYDPERPQRVRVDGMGGGGVLHGALFLIVGVVVLVVSLFFAVRAWL</sequence>
<protein>
    <submittedName>
        <fullName evidence="3">DUF3592 domain-containing protein</fullName>
    </submittedName>
</protein>
<reference evidence="4" key="1">
    <citation type="journal article" date="2019" name="Int. J. Syst. Evol. Microbiol.">
        <title>The Global Catalogue of Microorganisms (GCM) 10K type strain sequencing project: providing services to taxonomists for standard genome sequencing and annotation.</title>
        <authorList>
            <consortium name="The Broad Institute Genomics Platform"/>
            <consortium name="The Broad Institute Genome Sequencing Center for Infectious Disease"/>
            <person name="Wu L."/>
            <person name="Ma J."/>
        </authorList>
    </citation>
    <scope>NUCLEOTIDE SEQUENCE [LARGE SCALE GENOMIC DNA]</scope>
    <source>
        <strain evidence="4">TBRC 7912</strain>
    </source>
</reference>
<evidence type="ECO:0000259" key="2">
    <source>
        <dbReference type="Pfam" id="PF12158"/>
    </source>
</evidence>
<proteinExistence type="predicted"/>
<name>A0ABV8FCQ4_9ACTN</name>
<dbReference type="Pfam" id="PF12158">
    <property type="entry name" value="DUF3592"/>
    <property type="match status" value="1"/>
</dbReference>
<dbReference type="RefSeq" id="WP_386195086.1">
    <property type="nucleotide sequence ID" value="NZ_JBHSBC010000039.1"/>
</dbReference>
<keyword evidence="1" id="KW-1133">Transmembrane helix</keyword>
<gene>
    <name evidence="3" type="ORF">ACFOYY_33520</name>
</gene>
<dbReference type="Proteomes" id="UP001595698">
    <property type="component" value="Unassembled WGS sequence"/>
</dbReference>
<feature type="domain" description="DUF3592" evidence="2">
    <location>
        <begin position="33"/>
        <end position="99"/>
    </location>
</feature>
<keyword evidence="1" id="KW-0812">Transmembrane</keyword>
<organism evidence="3 4">
    <name type="scientific">Streptosporangium jomthongense</name>
    <dbReference type="NCBI Taxonomy" id="1193683"/>
    <lineage>
        <taxon>Bacteria</taxon>
        <taxon>Bacillati</taxon>
        <taxon>Actinomycetota</taxon>
        <taxon>Actinomycetes</taxon>
        <taxon>Streptosporangiales</taxon>
        <taxon>Streptosporangiaceae</taxon>
        <taxon>Streptosporangium</taxon>
    </lineage>
</organism>
<feature type="transmembrane region" description="Helical" evidence="1">
    <location>
        <begin position="106"/>
        <end position="128"/>
    </location>
</feature>
<comment type="caution">
    <text evidence="3">The sequence shown here is derived from an EMBL/GenBank/DDBJ whole genome shotgun (WGS) entry which is preliminary data.</text>
</comment>